<evidence type="ECO:0000259" key="2">
    <source>
        <dbReference type="Pfam" id="PF20240"/>
    </source>
</evidence>
<sequence>MYRERRAVGLPATVWIARSDRPDRAIHAGPGGQVGEAHRVLPDGGIDIIWSSDGRLIVAGPDTAATVVPWASGVHHVGVRFDPGHGPARLGTPAAALRDGRIDLAALWGDGPARRLADQVAAAGPPPAAPGGGRPAAGGARGPAAAG</sequence>
<feature type="region of interest" description="Disordered" evidence="1">
    <location>
        <begin position="120"/>
        <end position="147"/>
    </location>
</feature>
<evidence type="ECO:0000313" key="4">
    <source>
        <dbReference type="Proteomes" id="UP001201873"/>
    </source>
</evidence>
<dbReference type="InterPro" id="IPR046532">
    <property type="entry name" value="DUF6597"/>
</dbReference>
<name>A0ABT0JXT4_9ACTN</name>
<dbReference type="Proteomes" id="UP001201873">
    <property type="component" value="Unassembled WGS sequence"/>
</dbReference>
<gene>
    <name evidence="3" type="ORF">MXD59_10750</name>
</gene>
<dbReference type="EMBL" id="JALKFT010000008">
    <property type="protein sequence ID" value="MCK9876250.1"/>
    <property type="molecule type" value="Genomic_DNA"/>
</dbReference>
<accession>A0ABT0JXT4</accession>
<feature type="compositionally biased region" description="Gly residues" evidence="1">
    <location>
        <begin position="130"/>
        <end position="141"/>
    </location>
</feature>
<feature type="non-terminal residue" evidence="3">
    <location>
        <position position="147"/>
    </location>
</feature>
<protein>
    <submittedName>
        <fullName evidence="3">AraC family transcriptional regulator</fullName>
    </submittedName>
</protein>
<dbReference type="RefSeq" id="WP_372512027.1">
    <property type="nucleotide sequence ID" value="NZ_JALKFT010000008.1"/>
</dbReference>
<proteinExistence type="predicted"/>
<evidence type="ECO:0000313" key="3">
    <source>
        <dbReference type="EMBL" id="MCK9876250.1"/>
    </source>
</evidence>
<feature type="domain" description="DUF6597" evidence="2">
    <location>
        <begin position="35"/>
        <end position="102"/>
    </location>
</feature>
<reference evidence="3 4" key="1">
    <citation type="submission" date="2022-04" db="EMBL/GenBank/DDBJ databases">
        <title>Genome diversity in the genus Frankia.</title>
        <authorList>
            <person name="Carlos-Shanley C."/>
            <person name="Hahn D."/>
        </authorList>
    </citation>
    <scope>NUCLEOTIDE SEQUENCE [LARGE SCALE GENOMIC DNA]</scope>
    <source>
        <strain evidence="3 4">Ag45/Mut15</strain>
    </source>
</reference>
<organism evidence="3 4">
    <name type="scientific">Frankia umida</name>
    <dbReference type="NCBI Taxonomy" id="573489"/>
    <lineage>
        <taxon>Bacteria</taxon>
        <taxon>Bacillati</taxon>
        <taxon>Actinomycetota</taxon>
        <taxon>Actinomycetes</taxon>
        <taxon>Frankiales</taxon>
        <taxon>Frankiaceae</taxon>
        <taxon>Frankia</taxon>
    </lineage>
</organism>
<dbReference type="Pfam" id="PF20240">
    <property type="entry name" value="DUF6597"/>
    <property type="match status" value="1"/>
</dbReference>
<keyword evidence="4" id="KW-1185">Reference proteome</keyword>
<comment type="caution">
    <text evidence="3">The sequence shown here is derived from an EMBL/GenBank/DDBJ whole genome shotgun (WGS) entry which is preliminary data.</text>
</comment>
<evidence type="ECO:0000256" key="1">
    <source>
        <dbReference type="SAM" id="MobiDB-lite"/>
    </source>
</evidence>